<dbReference type="OrthoDB" id="2401299at2759"/>
<name>A0A397J5X5_9GLOM</name>
<dbReference type="STRING" id="1348612.A0A397J5X5"/>
<protein>
    <submittedName>
        <fullName evidence="2">Uncharacterized protein</fullName>
    </submittedName>
</protein>
<feature type="compositionally biased region" description="Low complexity" evidence="1">
    <location>
        <begin position="132"/>
        <end position="143"/>
    </location>
</feature>
<feature type="region of interest" description="Disordered" evidence="1">
    <location>
        <begin position="117"/>
        <end position="200"/>
    </location>
</feature>
<accession>A0A397J5X5</accession>
<organism evidence="2 3">
    <name type="scientific">Diversispora epigaea</name>
    <dbReference type="NCBI Taxonomy" id="1348612"/>
    <lineage>
        <taxon>Eukaryota</taxon>
        <taxon>Fungi</taxon>
        <taxon>Fungi incertae sedis</taxon>
        <taxon>Mucoromycota</taxon>
        <taxon>Glomeromycotina</taxon>
        <taxon>Glomeromycetes</taxon>
        <taxon>Diversisporales</taxon>
        <taxon>Diversisporaceae</taxon>
        <taxon>Diversispora</taxon>
    </lineage>
</organism>
<proteinExistence type="predicted"/>
<dbReference type="Proteomes" id="UP000266861">
    <property type="component" value="Unassembled WGS sequence"/>
</dbReference>
<sequence length="200" mass="22139">MCTVANKALIDALGWGLGNAPNISLTHNSDHITKLIGGHRDVPISVKYIDEQGVEHLITVTGNIVFIDDGKTDYLLCIGAPWIRKVKGIPDLNKHEFRMTVHSKSYVIPTFTKPIGDISEDQPSRKISSRCTTDTAQDNTQDTETSEEWLAPEGFKLPDSVTEEDTAQDNTQDTETSEEWLAPEGFKLPDSVTEEVKKNA</sequence>
<keyword evidence="3" id="KW-1185">Reference proteome</keyword>
<dbReference type="AlphaFoldDB" id="A0A397J5X5"/>
<evidence type="ECO:0000313" key="3">
    <source>
        <dbReference type="Proteomes" id="UP000266861"/>
    </source>
</evidence>
<reference evidence="2 3" key="1">
    <citation type="submission" date="2018-08" db="EMBL/GenBank/DDBJ databases">
        <title>Genome and evolution of the arbuscular mycorrhizal fungus Diversispora epigaea (formerly Glomus versiforme) and its bacterial endosymbionts.</title>
        <authorList>
            <person name="Sun X."/>
            <person name="Fei Z."/>
            <person name="Harrison M."/>
        </authorList>
    </citation>
    <scope>NUCLEOTIDE SEQUENCE [LARGE SCALE GENOMIC DNA]</scope>
    <source>
        <strain evidence="2 3">IT104</strain>
    </source>
</reference>
<dbReference type="EMBL" id="PQFF01000126">
    <property type="protein sequence ID" value="RHZ80453.1"/>
    <property type="molecule type" value="Genomic_DNA"/>
</dbReference>
<evidence type="ECO:0000256" key="1">
    <source>
        <dbReference type="SAM" id="MobiDB-lite"/>
    </source>
</evidence>
<evidence type="ECO:0000313" key="2">
    <source>
        <dbReference type="EMBL" id="RHZ80453.1"/>
    </source>
</evidence>
<gene>
    <name evidence="2" type="ORF">Glove_135g72</name>
</gene>
<comment type="caution">
    <text evidence="2">The sequence shown here is derived from an EMBL/GenBank/DDBJ whole genome shotgun (WGS) entry which is preliminary data.</text>
</comment>